<dbReference type="Proteomes" id="UP000448575">
    <property type="component" value="Unassembled WGS sequence"/>
</dbReference>
<dbReference type="PRINTS" id="PR00038">
    <property type="entry name" value="HTHLUXR"/>
</dbReference>
<dbReference type="AlphaFoldDB" id="A0A6N9HNQ5"/>
<dbReference type="PANTHER" id="PTHR43214:SF43">
    <property type="entry name" value="TWO-COMPONENT RESPONSE REGULATOR"/>
    <property type="match status" value="1"/>
</dbReference>
<dbReference type="Pfam" id="PF00072">
    <property type="entry name" value="Response_reg"/>
    <property type="match status" value="1"/>
</dbReference>
<reference evidence="6 7" key="1">
    <citation type="submission" date="2019-12" db="EMBL/GenBank/DDBJ databases">
        <title>Novel species isolated from a subtropical stream in China.</title>
        <authorList>
            <person name="Lu H."/>
        </authorList>
    </citation>
    <scope>NUCLEOTIDE SEQUENCE [LARGE SCALE GENOMIC DNA]</scope>
    <source>
        <strain evidence="6 7">DS3</strain>
    </source>
</reference>
<dbReference type="InterPro" id="IPR011006">
    <property type="entry name" value="CheY-like_superfamily"/>
</dbReference>
<feature type="modified residue" description="4-aspartylphosphate" evidence="3">
    <location>
        <position position="43"/>
    </location>
</feature>
<proteinExistence type="predicted"/>
<dbReference type="Pfam" id="PF00196">
    <property type="entry name" value="GerE"/>
    <property type="match status" value="1"/>
</dbReference>
<evidence type="ECO:0000259" key="4">
    <source>
        <dbReference type="PROSITE" id="PS50043"/>
    </source>
</evidence>
<protein>
    <submittedName>
        <fullName evidence="6">Response regulator</fullName>
    </submittedName>
</protein>
<dbReference type="SMART" id="SM00448">
    <property type="entry name" value="REC"/>
    <property type="match status" value="1"/>
</dbReference>
<evidence type="ECO:0000313" key="7">
    <source>
        <dbReference type="Proteomes" id="UP000448575"/>
    </source>
</evidence>
<dbReference type="GO" id="GO:0000160">
    <property type="term" value="P:phosphorelay signal transduction system"/>
    <property type="evidence" value="ECO:0007669"/>
    <property type="project" value="InterPro"/>
</dbReference>
<keyword evidence="2" id="KW-0238">DNA-binding</keyword>
<dbReference type="Gene3D" id="3.40.50.2300">
    <property type="match status" value="1"/>
</dbReference>
<keyword evidence="7" id="KW-1185">Reference proteome</keyword>
<evidence type="ECO:0000256" key="1">
    <source>
        <dbReference type="ARBA" id="ARBA00022553"/>
    </source>
</evidence>
<dbReference type="SUPFAM" id="SSF52172">
    <property type="entry name" value="CheY-like"/>
    <property type="match status" value="1"/>
</dbReference>
<name>A0A6N9HNQ5_9BURK</name>
<dbReference type="CDD" id="cd06170">
    <property type="entry name" value="LuxR_C_like"/>
    <property type="match status" value="1"/>
</dbReference>
<dbReference type="PROSITE" id="PS50110">
    <property type="entry name" value="RESPONSE_REGULATORY"/>
    <property type="match status" value="1"/>
</dbReference>
<dbReference type="InterPro" id="IPR058245">
    <property type="entry name" value="NreC/VraR/RcsB-like_REC"/>
</dbReference>
<dbReference type="EMBL" id="WWCJ01000028">
    <property type="protein sequence ID" value="MYN05361.1"/>
    <property type="molecule type" value="Genomic_DNA"/>
</dbReference>
<evidence type="ECO:0000256" key="2">
    <source>
        <dbReference type="ARBA" id="ARBA00023125"/>
    </source>
</evidence>
<dbReference type="GO" id="GO:0003677">
    <property type="term" value="F:DNA binding"/>
    <property type="evidence" value="ECO:0007669"/>
    <property type="project" value="UniProtKB-KW"/>
</dbReference>
<evidence type="ECO:0000313" key="6">
    <source>
        <dbReference type="EMBL" id="MYN05361.1"/>
    </source>
</evidence>
<evidence type="ECO:0000256" key="3">
    <source>
        <dbReference type="PROSITE-ProRule" id="PRU00169"/>
    </source>
</evidence>
<dbReference type="InterPro" id="IPR001789">
    <property type="entry name" value="Sig_transdc_resp-reg_receiver"/>
</dbReference>
<accession>A0A6N9HNQ5</accession>
<dbReference type="SUPFAM" id="SSF46894">
    <property type="entry name" value="C-terminal effector domain of the bipartite response regulators"/>
    <property type="match status" value="1"/>
</dbReference>
<sequence>MMRAGLADIISCQPDMCVAGEFDDGARALESFETLRPDVTIMDVAMPEMDGVLALEAILRLNSRARVIMLTAMQGDHQMRRALELGAAGFMMKRSLRKDLIDAIREVHAGRRWIPADVACTLATHMGQKNLSDREIEVLRSAAAGNSNKCIGGQLGIAEDTVKAHFRTILTKLTARDRTHAVAIAIKRGILTL</sequence>
<feature type="domain" description="Response regulatory" evidence="5">
    <location>
        <begin position="1"/>
        <end position="108"/>
    </location>
</feature>
<dbReference type="SMART" id="SM00421">
    <property type="entry name" value="HTH_LUXR"/>
    <property type="match status" value="1"/>
</dbReference>
<organism evidence="6 7">
    <name type="scientific">Pseudoduganella guangdongensis</name>
    <dbReference type="NCBI Taxonomy" id="2692179"/>
    <lineage>
        <taxon>Bacteria</taxon>
        <taxon>Pseudomonadati</taxon>
        <taxon>Pseudomonadota</taxon>
        <taxon>Betaproteobacteria</taxon>
        <taxon>Burkholderiales</taxon>
        <taxon>Oxalobacteraceae</taxon>
        <taxon>Telluria group</taxon>
        <taxon>Pseudoduganella</taxon>
    </lineage>
</organism>
<dbReference type="GO" id="GO:0006355">
    <property type="term" value="P:regulation of DNA-templated transcription"/>
    <property type="evidence" value="ECO:0007669"/>
    <property type="project" value="InterPro"/>
</dbReference>
<keyword evidence="1 3" id="KW-0597">Phosphoprotein</keyword>
<dbReference type="InterPro" id="IPR016032">
    <property type="entry name" value="Sig_transdc_resp-reg_C-effctor"/>
</dbReference>
<evidence type="ECO:0000259" key="5">
    <source>
        <dbReference type="PROSITE" id="PS50110"/>
    </source>
</evidence>
<dbReference type="PANTHER" id="PTHR43214">
    <property type="entry name" value="TWO-COMPONENT RESPONSE REGULATOR"/>
    <property type="match status" value="1"/>
</dbReference>
<gene>
    <name evidence="6" type="ORF">GTP41_25000</name>
</gene>
<dbReference type="InterPro" id="IPR039420">
    <property type="entry name" value="WalR-like"/>
</dbReference>
<dbReference type="CDD" id="cd17535">
    <property type="entry name" value="REC_NarL-like"/>
    <property type="match status" value="1"/>
</dbReference>
<comment type="caution">
    <text evidence="6">The sequence shown here is derived from an EMBL/GenBank/DDBJ whole genome shotgun (WGS) entry which is preliminary data.</text>
</comment>
<dbReference type="PROSITE" id="PS50043">
    <property type="entry name" value="HTH_LUXR_2"/>
    <property type="match status" value="1"/>
</dbReference>
<feature type="domain" description="HTH luxR-type" evidence="4">
    <location>
        <begin position="124"/>
        <end position="189"/>
    </location>
</feature>
<dbReference type="InterPro" id="IPR000792">
    <property type="entry name" value="Tscrpt_reg_LuxR_C"/>
</dbReference>